<keyword evidence="6" id="KW-1185">Reference proteome</keyword>
<proteinExistence type="inferred from homology"/>
<feature type="domain" description="Fibronectin type III-like" evidence="4">
    <location>
        <begin position="441"/>
        <end position="520"/>
    </location>
</feature>
<keyword evidence="3" id="KW-1133">Transmembrane helix</keyword>
<feature type="transmembrane region" description="Helical" evidence="3">
    <location>
        <begin position="12"/>
        <end position="36"/>
    </location>
</feature>
<evidence type="ECO:0000259" key="4">
    <source>
        <dbReference type="SMART" id="SM01217"/>
    </source>
</evidence>
<dbReference type="Gene3D" id="3.20.20.300">
    <property type="entry name" value="Glycoside hydrolase, family 3, N-terminal domain"/>
    <property type="match status" value="1"/>
</dbReference>
<keyword evidence="2" id="KW-0378">Hydrolase</keyword>
<keyword evidence="3" id="KW-0472">Membrane</keyword>
<dbReference type="Pfam" id="PF01915">
    <property type="entry name" value="Glyco_hydro_3_C"/>
    <property type="match status" value="1"/>
</dbReference>
<dbReference type="SUPFAM" id="SSF51445">
    <property type="entry name" value="(Trans)glycosidases"/>
    <property type="match status" value="1"/>
</dbReference>
<dbReference type="InterPro" id="IPR036962">
    <property type="entry name" value="Glyco_hydro_3_N_sf"/>
</dbReference>
<dbReference type="GO" id="GO:0004553">
    <property type="term" value="F:hydrolase activity, hydrolyzing O-glycosyl compounds"/>
    <property type="evidence" value="ECO:0007669"/>
    <property type="project" value="InterPro"/>
</dbReference>
<name>A0A1T4WSN3_9FIRM</name>
<protein>
    <submittedName>
        <fullName evidence="5">Beta-glucosidase</fullName>
    </submittedName>
</protein>
<dbReference type="InterPro" id="IPR017853">
    <property type="entry name" value="GH"/>
</dbReference>
<dbReference type="Pfam" id="PF00933">
    <property type="entry name" value="Glyco_hydro_3"/>
    <property type="match status" value="1"/>
</dbReference>
<dbReference type="InterPro" id="IPR026891">
    <property type="entry name" value="Fn3-like"/>
</dbReference>
<dbReference type="Gene3D" id="3.40.50.1700">
    <property type="entry name" value="Glycoside hydrolase family 3 C-terminal domain"/>
    <property type="match status" value="1"/>
</dbReference>
<evidence type="ECO:0000256" key="2">
    <source>
        <dbReference type="ARBA" id="ARBA00022801"/>
    </source>
</evidence>
<organism evidence="5 6">
    <name type="scientific">Gemmiger formicilis</name>
    <dbReference type="NCBI Taxonomy" id="745368"/>
    <lineage>
        <taxon>Bacteria</taxon>
        <taxon>Bacillati</taxon>
        <taxon>Bacillota</taxon>
        <taxon>Clostridia</taxon>
        <taxon>Eubacteriales</taxon>
        <taxon>Gemmiger</taxon>
    </lineage>
</organism>
<dbReference type="InterPro" id="IPR050288">
    <property type="entry name" value="Cellulose_deg_GH3"/>
</dbReference>
<dbReference type="InterPro" id="IPR036881">
    <property type="entry name" value="Glyco_hydro_3_C_sf"/>
</dbReference>
<feature type="transmembrane region" description="Helical" evidence="3">
    <location>
        <begin position="961"/>
        <end position="981"/>
    </location>
</feature>
<dbReference type="GeneID" id="93337429"/>
<dbReference type="GO" id="GO:0005975">
    <property type="term" value="P:carbohydrate metabolic process"/>
    <property type="evidence" value="ECO:0007669"/>
    <property type="project" value="InterPro"/>
</dbReference>
<reference evidence="5 6" key="1">
    <citation type="submission" date="2017-02" db="EMBL/GenBank/DDBJ databases">
        <authorList>
            <person name="Peterson S.W."/>
        </authorList>
    </citation>
    <scope>NUCLEOTIDE SEQUENCE [LARGE SCALE GENOMIC DNA]</scope>
    <source>
        <strain evidence="5 6">ATCC 27749</strain>
    </source>
</reference>
<accession>A0A1T4WSN3</accession>
<dbReference type="InterPro" id="IPR013783">
    <property type="entry name" value="Ig-like_fold"/>
</dbReference>
<dbReference type="PANTHER" id="PTHR42715:SF10">
    <property type="entry name" value="BETA-GLUCOSIDASE"/>
    <property type="match status" value="1"/>
</dbReference>
<dbReference type="AlphaFoldDB" id="A0A1T4WSN3"/>
<gene>
    <name evidence="5" type="ORF">SAMN02745178_00952</name>
</gene>
<dbReference type="Pfam" id="PF14310">
    <property type="entry name" value="Fn3-like"/>
    <property type="match status" value="1"/>
</dbReference>
<dbReference type="EMBL" id="FUYF01000004">
    <property type="protein sequence ID" value="SKA80127.1"/>
    <property type="molecule type" value="Genomic_DNA"/>
</dbReference>
<evidence type="ECO:0000256" key="1">
    <source>
        <dbReference type="ARBA" id="ARBA00005336"/>
    </source>
</evidence>
<comment type="similarity">
    <text evidence="1">Belongs to the glycosyl hydrolase 3 family.</text>
</comment>
<evidence type="ECO:0000313" key="5">
    <source>
        <dbReference type="EMBL" id="SKA80127.1"/>
    </source>
</evidence>
<dbReference type="STRING" id="745368.SAMN02745178_00952"/>
<dbReference type="PANTHER" id="PTHR42715">
    <property type="entry name" value="BETA-GLUCOSIDASE"/>
    <property type="match status" value="1"/>
</dbReference>
<dbReference type="Proteomes" id="UP000190286">
    <property type="component" value="Unassembled WGS sequence"/>
</dbReference>
<evidence type="ECO:0000313" key="6">
    <source>
        <dbReference type="Proteomes" id="UP000190286"/>
    </source>
</evidence>
<dbReference type="SMART" id="SM01217">
    <property type="entry name" value="Fn3_like"/>
    <property type="match status" value="1"/>
</dbReference>
<dbReference type="SUPFAM" id="SSF52279">
    <property type="entry name" value="Beta-D-glucan exohydrolase, C-terminal domain"/>
    <property type="match status" value="1"/>
</dbReference>
<dbReference type="Gene3D" id="2.60.40.10">
    <property type="entry name" value="Immunoglobulins"/>
    <property type="match status" value="1"/>
</dbReference>
<dbReference type="InterPro" id="IPR002772">
    <property type="entry name" value="Glyco_hydro_3_C"/>
</dbReference>
<sequence>MTKQPKVRKPHPVLHGTGLVLSVILLVAVLVGTYVLSTMATIIDSFIGAPSGHYSDAEIADTKVKAEALAADVEAEGTVLVRNNDNTLPLAADNKKVNAFGWASTAWLGGGSGSGGVSGVNTDLLAALTAYGVAYNTELTDMYKDFQDGREYTRTLSAWPEQSGRLYEPDINNRTYYTQSMLDNAKSFSDTAVVVIGRLAGESNDATKQQYKRTEKGGDIVVDDTRTMLELTTEEENLLNYVGANYAHVVVLINSTNVMELGQIETIPGIDACLIAGLSGSEGATAVPEVLWGDREPSGRTADTWAYDLTTAASYANAGLEGVGKYSDADGLYPADGTTSGNLDTPYAYEQVSYVDYAEGIYIGYKWYETANAEGYWDAESNEHGTGYDAVVQYPFGYGLSYTSFDWKVTDATANGSALTKDGNVTVKVAVTNTGDRAGKDVVQLYYTAPYTAGEIEKSSVELGAFAKTKELAPGESEEVTLTVPVSDMASYDAYDANHNGFTGYELDAGDYIFTVRHDAHDVDDDANATITCSLPAGVQYAEDTVTGNAVSNKFTGSDAIDGVSLDGSDSAQNITYLTRADFAGTFPKTNTSTRAMTDNVKALNLYTADDANGWINDADETITTGAKNGLKIEDNGETTDLGFRLGSDFNDPQWDALLDQLTVDEMENLYINAYGGLAELKSVGKSKSKDADGPAQIGGFTGMGAGTGFPSSSTLAQTWNADLAQEEGRTIGTQALQNGYTGWYAPATNMHRSPFNGRNYEYYSEDSLLSGVICGNTVTGANQTGVYTYVKHFICNDGESGIYRDSVYTWMTEQTLRETYLRPFRMLVEDYDAVGLMSSYNRIGAVWAGGSEALLTGILRDEWGFDGAVITDYCDHHSYMNGDQALRAGGSLWMAGFTGGAMTFETGSNSYLQALRRATKEALYMYLHVRVTNRDYADSIGDTTAVRHAFTTSVFGWRHLVALIDIVAVVLFALAVRGVVIDVKLRKAAKTEKKDS</sequence>
<dbReference type="OrthoDB" id="9805821at2"/>
<dbReference type="PRINTS" id="PR00133">
    <property type="entry name" value="GLHYDRLASE3"/>
</dbReference>
<dbReference type="InterPro" id="IPR001764">
    <property type="entry name" value="Glyco_hydro_3_N"/>
</dbReference>
<dbReference type="RefSeq" id="WP_078783953.1">
    <property type="nucleotide sequence ID" value="NZ_FUYF01000004.1"/>
</dbReference>
<evidence type="ECO:0000256" key="3">
    <source>
        <dbReference type="SAM" id="Phobius"/>
    </source>
</evidence>
<keyword evidence="3" id="KW-0812">Transmembrane</keyword>